<dbReference type="CDD" id="cd04413">
    <property type="entry name" value="NDPk_I"/>
    <property type="match status" value="1"/>
</dbReference>
<dbReference type="AlphaFoldDB" id="A0A1G9NIY5"/>
<sequence>MSKSETLVLLKPEAVKRQLVGEIISRLEKANFNIERMKLDCFPREVLAELYKEHKGKDFYESIVGGFAGEPIVAMILSGKDNVIKRVRTIMGSTDPAEAVPGTIRGDYAHHMEPDNIMHASDSAESAKREIELFFPEYS</sequence>
<evidence type="ECO:0000256" key="4">
    <source>
        <dbReference type="ARBA" id="ARBA00017632"/>
    </source>
</evidence>
<accession>A0A1G9NIY5</accession>
<dbReference type="Gene3D" id="3.30.70.141">
    <property type="entry name" value="Nucleoside diphosphate kinase-like domain"/>
    <property type="match status" value="1"/>
</dbReference>
<comment type="similarity">
    <text evidence="2 12 13">Belongs to the NDK family.</text>
</comment>
<dbReference type="RefSeq" id="WP_089760079.1">
    <property type="nucleotide sequence ID" value="NZ_FNGO01000010.1"/>
</dbReference>
<feature type="domain" description="Nucleoside diphosphate kinase-like" evidence="14">
    <location>
        <begin position="3"/>
        <end position="139"/>
    </location>
</feature>
<dbReference type="SMART" id="SM00562">
    <property type="entry name" value="NDK"/>
    <property type="match status" value="1"/>
</dbReference>
<dbReference type="Proteomes" id="UP000199476">
    <property type="component" value="Unassembled WGS sequence"/>
</dbReference>
<dbReference type="GO" id="GO:0006183">
    <property type="term" value="P:GTP biosynthetic process"/>
    <property type="evidence" value="ECO:0007669"/>
    <property type="project" value="InterPro"/>
</dbReference>
<feature type="binding site" evidence="12">
    <location>
        <position position="116"/>
    </location>
    <ligand>
        <name>ATP</name>
        <dbReference type="ChEBI" id="CHEBI:30616"/>
    </ligand>
</feature>
<dbReference type="SUPFAM" id="SSF54919">
    <property type="entry name" value="Nucleoside diphosphate kinase, NDK"/>
    <property type="match status" value="1"/>
</dbReference>
<protein>
    <recommendedName>
        <fullName evidence="4">Nucleoside diphosphate kinase</fullName>
        <ecNumber evidence="3">2.7.4.6</ecNumber>
    </recommendedName>
</protein>
<feature type="binding site" evidence="12">
    <location>
        <position position="105"/>
    </location>
    <ligand>
        <name>ATP</name>
        <dbReference type="ChEBI" id="CHEBI:30616"/>
    </ligand>
</feature>
<feature type="binding site" evidence="12">
    <location>
        <position position="11"/>
    </location>
    <ligand>
        <name>ATP</name>
        <dbReference type="ChEBI" id="CHEBI:30616"/>
    </ligand>
</feature>
<dbReference type="InterPro" id="IPR001564">
    <property type="entry name" value="Nucleoside_diP_kinase"/>
</dbReference>
<evidence type="ECO:0000256" key="13">
    <source>
        <dbReference type="RuleBase" id="RU004011"/>
    </source>
</evidence>
<feature type="active site" description="Pros-phosphohistidine intermediate" evidence="12">
    <location>
        <position position="119"/>
    </location>
</feature>
<dbReference type="OrthoDB" id="9801161at2"/>
<gene>
    <name evidence="15" type="ORF">SAMN04488692_11094</name>
</gene>
<keyword evidence="6" id="KW-0479">Metal-binding</keyword>
<dbReference type="GO" id="GO:0006228">
    <property type="term" value="P:UTP biosynthetic process"/>
    <property type="evidence" value="ECO:0007669"/>
    <property type="project" value="InterPro"/>
</dbReference>
<dbReference type="EC" id="2.7.4.6" evidence="3"/>
<keyword evidence="9" id="KW-0067">ATP-binding</keyword>
<dbReference type="PANTHER" id="PTHR11349">
    <property type="entry name" value="NUCLEOSIDE DIPHOSPHATE KINASE"/>
    <property type="match status" value="1"/>
</dbReference>
<evidence type="ECO:0000313" key="16">
    <source>
        <dbReference type="Proteomes" id="UP000199476"/>
    </source>
</evidence>
<dbReference type="GO" id="GO:0046872">
    <property type="term" value="F:metal ion binding"/>
    <property type="evidence" value="ECO:0007669"/>
    <property type="project" value="UniProtKB-KW"/>
</dbReference>
<evidence type="ECO:0000256" key="5">
    <source>
        <dbReference type="ARBA" id="ARBA00022679"/>
    </source>
</evidence>
<dbReference type="Pfam" id="PF00334">
    <property type="entry name" value="NDK"/>
    <property type="match status" value="1"/>
</dbReference>
<dbReference type="FunFam" id="3.30.70.141:FF:000003">
    <property type="entry name" value="Nucleoside diphosphate kinase"/>
    <property type="match status" value="1"/>
</dbReference>
<dbReference type="GO" id="GO:0005524">
    <property type="term" value="F:ATP binding"/>
    <property type="evidence" value="ECO:0007669"/>
    <property type="project" value="UniProtKB-KW"/>
</dbReference>
<comment type="cofactor">
    <cofactor evidence="1">
        <name>Mg(2+)</name>
        <dbReference type="ChEBI" id="CHEBI:18420"/>
    </cofactor>
</comment>
<evidence type="ECO:0000256" key="8">
    <source>
        <dbReference type="ARBA" id="ARBA00022777"/>
    </source>
</evidence>
<evidence type="ECO:0000256" key="9">
    <source>
        <dbReference type="ARBA" id="ARBA00022840"/>
    </source>
</evidence>
<evidence type="ECO:0000313" key="15">
    <source>
        <dbReference type="EMBL" id="SDL86542.1"/>
    </source>
</evidence>
<feature type="binding site" evidence="12">
    <location>
        <position position="59"/>
    </location>
    <ligand>
        <name>ATP</name>
        <dbReference type="ChEBI" id="CHEBI:30616"/>
    </ligand>
</feature>
<dbReference type="GO" id="GO:0006241">
    <property type="term" value="P:CTP biosynthetic process"/>
    <property type="evidence" value="ECO:0007669"/>
    <property type="project" value="InterPro"/>
</dbReference>
<keyword evidence="8 15" id="KW-0418">Kinase</keyword>
<dbReference type="NCBIfam" id="NF001908">
    <property type="entry name" value="PRK00668.1"/>
    <property type="match status" value="1"/>
</dbReference>
<keyword evidence="16" id="KW-1185">Reference proteome</keyword>
<dbReference type="InterPro" id="IPR036850">
    <property type="entry name" value="NDK-like_dom_sf"/>
</dbReference>
<evidence type="ECO:0000256" key="10">
    <source>
        <dbReference type="ARBA" id="ARBA00022842"/>
    </source>
</evidence>
<feature type="binding site" evidence="12">
    <location>
        <position position="88"/>
    </location>
    <ligand>
        <name>ATP</name>
        <dbReference type="ChEBI" id="CHEBI:30616"/>
    </ligand>
</feature>
<dbReference type="PRINTS" id="PR01243">
    <property type="entry name" value="NUCDPKINASE"/>
</dbReference>
<evidence type="ECO:0000256" key="6">
    <source>
        <dbReference type="ARBA" id="ARBA00022723"/>
    </source>
</evidence>
<feature type="binding site" evidence="12">
    <location>
        <position position="94"/>
    </location>
    <ligand>
        <name>ATP</name>
        <dbReference type="ChEBI" id="CHEBI:30616"/>
    </ligand>
</feature>
<keyword evidence="7" id="KW-0547">Nucleotide-binding</keyword>
<evidence type="ECO:0000256" key="11">
    <source>
        <dbReference type="ARBA" id="ARBA00023080"/>
    </source>
</evidence>
<proteinExistence type="inferred from homology"/>
<dbReference type="InterPro" id="IPR034907">
    <property type="entry name" value="NDK-like_dom"/>
</dbReference>
<dbReference type="PROSITE" id="PS51374">
    <property type="entry name" value="NDPK_LIKE"/>
    <property type="match status" value="1"/>
</dbReference>
<organism evidence="15 16">
    <name type="scientific">Halarsenatibacter silvermanii</name>
    <dbReference type="NCBI Taxonomy" id="321763"/>
    <lineage>
        <taxon>Bacteria</taxon>
        <taxon>Bacillati</taxon>
        <taxon>Bacillota</taxon>
        <taxon>Clostridia</taxon>
        <taxon>Halanaerobiales</taxon>
        <taxon>Halarsenatibacteraceae</taxon>
        <taxon>Halarsenatibacter</taxon>
    </lineage>
</organism>
<dbReference type="EMBL" id="FNGO01000010">
    <property type="protein sequence ID" value="SDL86542.1"/>
    <property type="molecule type" value="Genomic_DNA"/>
</dbReference>
<evidence type="ECO:0000256" key="1">
    <source>
        <dbReference type="ARBA" id="ARBA00001946"/>
    </source>
</evidence>
<keyword evidence="5" id="KW-0808">Transferase</keyword>
<evidence type="ECO:0000256" key="12">
    <source>
        <dbReference type="PROSITE-ProRule" id="PRU00706"/>
    </source>
</evidence>
<keyword evidence="10" id="KW-0460">Magnesium</keyword>
<dbReference type="GO" id="GO:0004550">
    <property type="term" value="F:nucleoside diphosphate kinase activity"/>
    <property type="evidence" value="ECO:0007669"/>
    <property type="project" value="UniProtKB-EC"/>
</dbReference>
<name>A0A1G9NIY5_9FIRM</name>
<evidence type="ECO:0000259" key="14">
    <source>
        <dbReference type="SMART" id="SM00562"/>
    </source>
</evidence>
<dbReference type="STRING" id="321763.SAMN04488692_11094"/>
<evidence type="ECO:0000256" key="7">
    <source>
        <dbReference type="ARBA" id="ARBA00022741"/>
    </source>
</evidence>
<keyword evidence="11" id="KW-0546">Nucleotide metabolism</keyword>
<evidence type="ECO:0000256" key="2">
    <source>
        <dbReference type="ARBA" id="ARBA00008142"/>
    </source>
</evidence>
<reference evidence="15 16" key="1">
    <citation type="submission" date="2016-10" db="EMBL/GenBank/DDBJ databases">
        <authorList>
            <person name="de Groot N.N."/>
        </authorList>
    </citation>
    <scope>NUCLEOTIDE SEQUENCE [LARGE SCALE GENOMIC DNA]</scope>
    <source>
        <strain evidence="15 16">SLAS-1</strain>
    </source>
</reference>
<evidence type="ECO:0000256" key="3">
    <source>
        <dbReference type="ARBA" id="ARBA00012966"/>
    </source>
</evidence>